<comment type="similarity">
    <text evidence="1">Belongs to the calmodulin family.</text>
</comment>
<dbReference type="SMART" id="SM00054">
    <property type="entry name" value="EFh"/>
    <property type="match status" value="3"/>
</dbReference>
<dbReference type="InterPro" id="IPR059000">
    <property type="entry name" value="ATPase_P-type_domA"/>
</dbReference>
<keyword evidence="8" id="KW-1185">Reference proteome</keyword>
<dbReference type="InterPro" id="IPR018247">
    <property type="entry name" value="EF_Hand_1_Ca_BS"/>
</dbReference>
<dbReference type="InterPro" id="IPR002048">
    <property type="entry name" value="EF_hand_dom"/>
</dbReference>
<feature type="domain" description="EF-hand" evidence="6">
    <location>
        <begin position="44"/>
        <end position="79"/>
    </location>
</feature>
<accession>A0ABD1V009</accession>
<dbReference type="Gene3D" id="1.10.238.10">
    <property type="entry name" value="EF-hand"/>
    <property type="match status" value="2"/>
</dbReference>
<dbReference type="Pfam" id="PF13499">
    <property type="entry name" value="EF-hand_7"/>
    <property type="match status" value="2"/>
</dbReference>
<dbReference type="GO" id="GO:0046872">
    <property type="term" value="F:metal ion binding"/>
    <property type="evidence" value="ECO:0007669"/>
    <property type="project" value="UniProtKB-KW"/>
</dbReference>
<sequence>MADVLNEEQIVEFQEAFSLFDKDGDGCITIEELATVIRSLDQNPTEEELHDMINEVDSDGNGTIEFSEFLNLMAKKMKETDAEEELKEAFKVFDKDQNGYISANELRHVMINLGEKLTDEEVEQMIREADLDESNIGKKCGPSATLLPENSKAFWCLIAHLQANYVSNNNVQYRYIVATNKISISDIVVGDVVCLKIVDQVPVDGLFLDGQSSQVEKSSMTRELSNHVEINQAQNPFLFSGTNITDGNATMLVTSVGMDTTWGEMVSTISRDSIEQTPPLQTRLNKSTSSIGKVNLEEVFLVLVVLLVRYFKGNTTDEHGSKRVQIQWVVVSRSTYSLVLLQLQKDCIWQLHLLLMAFISFNTS</sequence>
<reference evidence="8" key="1">
    <citation type="submission" date="2024-07" db="EMBL/GenBank/DDBJ databases">
        <title>Two chromosome-level genome assemblies of Korean endemic species Abeliophyllum distichum and Forsythia ovata (Oleaceae).</title>
        <authorList>
            <person name="Jang H."/>
        </authorList>
    </citation>
    <scope>NUCLEOTIDE SEQUENCE [LARGE SCALE GENOMIC DNA]</scope>
</reference>
<name>A0ABD1V009_9LAMI</name>
<dbReference type="FunFam" id="1.10.238.10:FF:000202">
    <property type="entry name" value="Calmodulin-like protein 8"/>
    <property type="match status" value="1"/>
</dbReference>
<keyword evidence="2" id="KW-0488">Methylation</keyword>
<evidence type="ECO:0000256" key="2">
    <source>
        <dbReference type="ARBA" id="ARBA00022481"/>
    </source>
</evidence>
<dbReference type="SUPFAM" id="SSF47473">
    <property type="entry name" value="EF-hand"/>
    <property type="match status" value="1"/>
</dbReference>
<feature type="domain" description="EF-hand" evidence="6">
    <location>
        <begin position="81"/>
        <end position="116"/>
    </location>
</feature>
<evidence type="ECO:0000256" key="3">
    <source>
        <dbReference type="ARBA" id="ARBA00022723"/>
    </source>
</evidence>
<evidence type="ECO:0000313" key="8">
    <source>
        <dbReference type="Proteomes" id="UP001604277"/>
    </source>
</evidence>
<gene>
    <name evidence="7" type="ORF">Fot_23128</name>
</gene>
<dbReference type="PROSITE" id="PS00018">
    <property type="entry name" value="EF_HAND_1"/>
    <property type="match status" value="3"/>
</dbReference>
<dbReference type="CDD" id="cd00051">
    <property type="entry name" value="EFh"/>
    <property type="match status" value="2"/>
</dbReference>
<dbReference type="PROSITE" id="PS50222">
    <property type="entry name" value="EF_HAND_2"/>
    <property type="match status" value="3"/>
</dbReference>
<comment type="caution">
    <text evidence="7">The sequence shown here is derived from an EMBL/GenBank/DDBJ whole genome shotgun (WGS) entry which is preliminary data.</text>
</comment>
<dbReference type="Pfam" id="PF00122">
    <property type="entry name" value="E1-E2_ATPase"/>
    <property type="match status" value="1"/>
</dbReference>
<keyword evidence="4" id="KW-0677">Repeat</keyword>
<proteinExistence type="inferred from homology"/>
<dbReference type="InterPro" id="IPR011992">
    <property type="entry name" value="EF-hand-dom_pair"/>
</dbReference>
<feature type="domain" description="EF-hand" evidence="6">
    <location>
        <begin position="8"/>
        <end position="43"/>
    </location>
</feature>
<dbReference type="Proteomes" id="UP001604277">
    <property type="component" value="Unassembled WGS sequence"/>
</dbReference>
<evidence type="ECO:0000256" key="4">
    <source>
        <dbReference type="ARBA" id="ARBA00022737"/>
    </source>
</evidence>
<dbReference type="PANTHER" id="PTHR23048">
    <property type="entry name" value="MYOSIN LIGHT CHAIN 1, 3"/>
    <property type="match status" value="1"/>
</dbReference>
<keyword evidence="5" id="KW-0106">Calcium</keyword>
<organism evidence="7 8">
    <name type="scientific">Forsythia ovata</name>
    <dbReference type="NCBI Taxonomy" id="205694"/>
    <lineage>
        <taxon>Eukaryota</taxon>
        <taxon>Viridiplantae</taxon>
        <taxon>Streptophyta</taxon>
        <taxon>Embryophyta</taxon>
        <taxon>Tracheophyta</taxon>
        <taxon>Spermatophyta</taxon>
        <taxon>Magnoliopsida</taxon>
        <taxon>eudicotyledons</taxon>
        <taxon>Gunneridae</taxon>
        <taxon>Pentapetalae</taxon>
        <taxon>asterids</taxon>
        <taxon>lamiids</taxon>
        <taxon>Lamiales</taxon>
        <taxon>Oleaceae</taxon>
        <taxon>Forsythieae</taxon>
        <taxon>Forsythia</taxon>
    </lineage>
</organism>
<evidence type="ECO:0000259" key="6">
    <source>
        <dbReference type="PROSITE" id="PS50222"/>
    </source>
</evidence>
<dbReference type="InterPro" id="IPR008250">
    <property type="entry name" value="ATPase_P-typ_transduc_dom_A_sf"/>
</dbReference>
<keyword evidence="3" id="KW-0479">Metal-binding</keyword>
<dbReference type="InterPro" id="IPR050230">
    <property type="entry name" value="CALM/Myosin/TropC-like"/>
</dbReference>
<dbReference type="Gene3D" id="2.70.150.10">
    <property type="entry name" value="Calcium-transporting ATPase, cytoplasmic transduction domain A"/>
    <property type="match status" value="1"/>
</dbReference>
<evidence type="ECO:0000313" key="7">
    <source>
        <dbReference type="EMBL" id="KAL2530527.1"/>
    </source>
</evidence>
<dbReference type="EMBL" id="JBFOLJ010000006">
    <property type="protein sequence ID" value="KAL2530527.1"/>
    <property type="molecule type" value="Genomic_DNA"/>
</dbReference>
<protein>
    <submittedName>
        <fullName evidence="7">Calmodulin-like protein 11</fullName>
    </submittedName>
</protein>
<dbReference type="AlphaFoldDB" id="A0ABD1V009"/>
<evidence type="ECO:0000256" key="1">
    <source>
        <dbReference type="ARBA" id="ARBA00009763"/>
    </source>
</evidence>
<dbReference type="SUPFAM" id="SSF81653">
    <property type="entry name" value="Calcium ATPase, transduction domain A"/>
    <property type="match status" value="1"/>
</dbReference>
<dbReference type="FunFam" id="1.10.238.10:FF:000034">
    <property type="entry name" value="Calmodulin"/>
    <property type="match status" value="1"/>
</dbReference>
<dbReference type="PANTHER" id="PTHR23048:SF53">
    <property type="entry name" value="CALMODULIN"/>
    <property type="match status" value="1"/>
</dbReference>
<evidence type="ECO:0000256" key="5">
    <source>
        <dbReference type="ARBA" id="ARBA00022837"/>
    </source>
</evidence>